<dbReference type="GO" id="GO:0000105">
    <property type="term" value="P:L-histidine biosynthetic process"/>
    <property type="evidence" value="ECO:0007669"/>
    <property type="project" value="UniProtKB-UniRule"/>
</dbReference>
<dbReference type="GO" id="GO:0016757">
    <property type="term" value="F:glycosyltransferase activity"/>
    <property type="evidence" value="ECO:0007669"/>
    <property type="project" value="UniProtKB-KW"/>
</dbReference>
<evidence type="ECO:0000259" key="11">
    <source>
        <dbReference type="Pfam" id="PF13393"/>
    </source>
</evidence>
<proteinExistence type="inferred from homology"/>
<sequence length="406" mass="46166">MMRYYDKITPDGTRDLLFGECDQRSQVTKTLKDLFVAQGYRRVMTPALEFYDVFGKAAKYLPKESMYKLTDAKGRLMVLCPDCTAPVARLTATRLKGLPKPLRLYYNHNIYRGFPERKSKSVEINQVGIELIGGSPLRGDLEVVELAARSLDEVSEGKYRLELCHIGYFKAIMDSLDADEDTKEEIRQLVEQKNYAALSDILGKAKDNKAARALRRLPRLFGGAEVFQEAYELFDENGAKESLDYLKQIYEYLQELGLGDKVLIDLGLVNLAEYYTGIIFRGYFRGLGEQVLSGGRYDTLLGQFGEDYCAIGFGFNVDLASQGKEPEPEPVPKILVYTQDLKYIPASVQYRKELEKKGIMAENSVFDTLEETLEYARKRGILRVHLVGEKIEEYQMEKGIGENETN</sequence>
<evidence type="ECO:0000256" key="9">
    <source>
        <dbReference type="HAMAP-Rule" id="MF_00125"/>
    </source>
</evidence>
<reference evidence="12" key="2">
    <citation type="submission" date="2021-04" db="EMBL/GenBank/DDBJ databases">
        <authorList>
            <person name="Gilroy R."/>
        </authorList>
    </citation>
    <scope>NUCLEOTIDE SEQUENCE</scope>
    <source>
        <strain evidence="12">ChiW19-6364</strain>
    </source>
</reference>
<comment type="miscellaneous">
    <text evidence="9">This function is generally fulfilled by the C-terminal part of HisG, which is missing in some bacteria such as this one.</text>
</comment>
<dbReference type="PANTHER" id="PTHR43707:SF6">
    <property type="entry name" value="ATP PHOSPHORIBOSYLTRANSFERASE REGULATORY SUBUNIT"/>
    <property type="match status" value="1"/>
</dbReference>
<protein>
    <recommendedName>
        <fullName evidence="4 9">ATP phosphoribosyltransferase regulatory subunit</fullName>
    </recommendedName>
</protein>
<dbReference type="GO" id="GO:0140096">
    <property type="term" value="F:catalytic activity, acting on a protein"/>
    <property type="evidence" value="ECO:0007669"/>
    <property type="project" value="UniProtKB-ARBA"/>
</dbReference>
<dbReference type="InterPro" id="IPR041715">
    <property type="entry name" value="HisRS-like_core"/>
</dbReference>
<keyword evidence="7 9" id="KW-0368">Histidine biosynthesis</keyword>
<dbReference type="PANTHER" id="PTHR43707">
    <property type="entry name" value="HISTIDYL-TRNA SYNTHETASE"/>
    <property type="match status" value="1"/>
</dbReference>
<feature type="binding site" evidence="10">
    <location>
        <position position="130"/>
    </location>
    <ligand>
        <name>L-histidine</name>
        <dbReference type="ChEBI" id="CHEBI:57595"/>
    </ligand>
</feature>
<feature type="binding site" evidence="10">
    <location>
        <begin position="82"/>
        <end position="84"/>
    </location>
    <ligand>
        <name>L-histidine</name>
        <dbReference type="ChEBI" id="CHEBI:57595"/>
    </ligand>
</feature>
<reference evidence="12" key="1">
    <citation type="journal article" date="2021" name="PeerJ">
        <title>Extensive microbial diversity within the chicken gut microbiome revealed by metagenomics and culture.</title>
        <authorList>
            <person name="Gilroy R."/>
            <person name="Ravi A."/>
            <person name="Getino M."/>
            <person name="Pursley I."/>
            <person name="Horton D.L."/>
            <person name="Alikhan N.F."/>
            <person name="Baker D."/>
            <person name="Gharbi K."/>
            <person name="Hall N."/>
            <person name="Watson M."/>
            <person name="Adriaenssens E.M."/>
            <person name="Foster-Nyarko E."/>
            <person name="Jarju S."/>
            <person name="Secka A."/>
            <person name="Antonio M."/>
            <person name="Oren A."/>
            <person name="Chaudhuri R.R."/>
            <person name="La Ragione R."/>
            <person name="Hildebrand F."/>
            <person name="Pallen M.J."/>
        </authorList>
    </citation>
    <scope>NUCLEOTIDE SEQUENCE</scope>
    <source>
        <strain evidence="12">ChiW19-6364</strain>
    </source>
</reference>
<dbReference type="GO" id="GO:0006427">
    <property type="term" value="P:histidyl-tRNA aminoacylation"/>
    <property type="evidence" value="ECO:0007669"/>
    <property type="project" value="TreeGrafter"/>
</dbReference>
<evidence type="ECO:0000256" key="10">
    <source>
        <dbReference type="PIRSR" id="PIRSR001549-1"/>
    </source>
</evidence>
<evidence type="ECO:0000256" key="2">
    <source>
        <dbReference type="ARBA" id="ARBA00004667"/>
    </source>
</evidence>
<organism evidence="12 13">
    <name type="scientific">Candidatus Blautia stercoripullorum</name>
    <dbReference type="NCBI Taxonomy" id="2838502"/>
    <lineage>
        <taxon>Bacteria</taxon>
        <taxon>Bacillati</taxon>
        <taxon>Bacillota</taxon>
        <taxon>Clostridia</taxon>
        <taxon>Lachnospirales</taxon>
        <taxon>Lachnospiraceae</taxon>
        <taxon>Blautia</taxon>
    </lineage>
</organism>
<evidence type="ECO:0000256" key="8">
    <source>
        <dbReference type="ARBA" id="ARBA00025246"/>
    </source>
</evidence>
<comment type="similarity">
    <text evidence="3 9">Belongs to the class-II aminoacyl-tRNA synthetase family. HisZ subfamily.</text>
</comment>
<feature type="binding site" evidence="10">
    <location>
        <begin position="274"/>
        <end position="275"/>
    </location>
    <ligand>
        <name>L-histidine</name>
        <dbReference type="ChEBI" id="CHEBI:57595"/>
    </ligand>
</feature>
<dbReference type="GO" id="GO:0004821">
    <property type="term" value="F:histidine-tRNA ligase activity"/>
    <property type="evidence" value="ECO:0007669"/>
    <property type="project" value="TreeGrafter"/>
</dbReference>
<comment type="subunit">
    <text evidence="9">Heteromultimer composed of HisG and HisZ subunits.</text>
</comment>
<evidence type="ECO:0000256" key="6">
    <source>
        <dbReference type="ARBA" id="ARBA00022605"/>
    </source>
</evidence>
<keyword evidence="12" id="KW-0808">Transferase</keyword>
<keyword evidence="12" id="KW-0328">Glycosyltransferase</keyword>
<feature type="binding site" evidence="10">
    <location>
        <position position="112"/>
    </location>
    <ligand>
        <name>L-histidine</name>
        <dbReference type="ChEBI" id="CHEBI:57595"/>
    </ligand>
</feature>
<evidence type="ECO:0000256" key="7">
    <source>
        <dbReference type="ARBA" id="ARBA00023102"/>
    </source>
</evidence>
<dbReference type="PIRSF" id="PIRSF001549">
    <property type="entry name" value="His-tRNA_synth"/>
    <property type="match status" value="1"/>
</dbReference>
<keyword evidence="5 9" id="KW-0963">Cytoplasm</keyword>
<dbReference type="EMBL" id="DWUX01000108">
    <property type="protein sequence ID" value="HJD39525.1"/>
    <property type="molecule type" value="Genomic_DNA"/>
</dbReference>
<comment type="function">
    <text evidence="8 9">Required for the first step of histidine biosynthesis. May allow the feedback regulation of ATP phosphoribosyltransferase activity by histidine.</text>
</comment>
<dbReference type="Pfam" id="PF13393">
    <property type="entry name" value="tRNA-synt_His"/>
    <property type="match status" value="1"/>
</dbReference>
<dbReference type="InterPro" id="IPR045864">
    <property type="entry name" value="aa-tRNA-synth_II/BPL/LPL"/>
</dbReference>
<evidence type="ECO:0000313" key="12">
    <source>
        <dbReference type="EMBL" id="HJD39525.1"/>
    </source>
</evidence>
<dbReference type="AlphaFoldDB" id="A0A9D2U3Q2"/>
<dbReference type="NCBIfam" id="TIGR00443">
    <property type="entry name" value="hisZ_biosyn_reg"/>
    <property type="match status" value="1"/>
</dbReference>
<feature type="binding site" evidence="10">
    <location>
        <position position="126"/>
    </location>
    <ligand>
        <name>L-histidine</name>
        <dbReference type="ChEBI" id="CHEBI:57595"/>
    </ligand>
</feature>
<comment type="pathway">
    <text evidence="2 9">Amino-acid biosynthesis; L-histidine biosynthesis; L-histidine from 5-phospho-alpha-D-ribose 1-diphosphate: step 1/9.</text>
</comment>
<dbReference type="HAMAP" id="MF_00125">
    <property type="entry name" value="HisZ"/>
    <property type="match status" value="1"/>
</dbReference>
<dbReference type="CDD" id="cd00773">
    <property type="entry name" value="HisRS-like_core"/>
    <property type="match status" value="1"/>
</dbReference>
<comment type="caution">
    <text evidence="12">The sequence shown here is derived from an EMBL/GenBank/DDBJ whole genome shotgun (WGS) entry which is preliminary data.</text>
</comment>
<accession>A0A9D2U3Q2</accession>
<gene>
    <name evidence="9 12" type="primary">hisZ</name>
    <name evidence="12" type="ORF">H9913_05810</name>
</gene>
<evidence type="ECO:0000256" key="4">
    <source>
        <dbReference type="ARBA" id="ARBA00020397"/>
    </source>
</evidence>
<dbReference type="Gene3D" id="3.30.930.10">
    <property type="entry name" value="Bira Bifunctional Protein, Domain 2"/>
    <property type="match status" value="1"/>
</dbReference>
<dbReference type="InterPro" id="IPR004516">
    <property type="entry name" value="HisRS/HisZ"/>
</dbReference>
<feature type="domain" description="Class II Histidinyl-tRNA synthetase (HisRS)-like catalytic core" evidence="11">
    <location>
        <begin position="12"/>
        <end position="317"/>
    </location>
</feature>
<keyword evidence="6 9" id="KW-0028">Amino-acid biosynthesis</keyword>
<evidence type="ECO:0000256" key="5">
    <source>
        <dbReference type="ARBA" id="ARBA00022490"/>
    </source>
</evidence>
<name>A0A9D2U3Q2_9FIRM</name>
<dbReference type="SUPFAM" id="SSF55681">
    <property type="entry name" value="Class II aaRS and biotin synthetases"/>
    <property type="match status" value="1"/>
</dbReference>
<comment type="subcellular location">
    <subcellularLocation>
        <location evidence="1 9">Cytoplasm</location>
    </subcellularLocation>
</comment>
<evidence type="ECO:0000256" key="1">
    <source>
        <dbReference type="ARBA" id="ARBA00004496"/>
    </source>
</evidence>
<dbReference type="GO" id="GO:0005737">
    <property type="term" value="C:cytoplasm"/>
    <property type="evidence" value="ECO:0007669"/>
    <property type="project" value="UniProtKB-SubCell"/>
</dbReference>
<dbReference type="Proteomes" id="UP000823850">
    <property type="component" value="Unassembled WGS sequence"/>
</dbReference>
<evidence type="ECO:0000256" key="3">
    <source>
        <dbReference type="ARBA" id="ARBA00005539"/>
    </source>
</evidence>
<evidence type="ECO:0000313" key="13">
    <source>
        <dbReference type="Proteomes" id="UP000823850"/>
    </source>
</evidence>
<dbReference type="InterPro" id="IPR004517">
    <property type="entry name" value="HisZ"/>
</dbReference>